<dbReference type="EMBL" id="FNNP01000002">
    <property type="protein sequence ID" value="SDX04168.1"/>
    <property type="molecule type" value="Genomic_DNA"/>
</dbReference>
<comment type="cofactor">
    <cofactor evidence="1">
        <name>FAD</name>
        <dbReference type="ChEBI" id="CHEBI:57692"/>
    </cofactor>
</comment>
<dbReference type="GO" id="GO:0003955">
    <property type="term" value="F:NAD(P)H dehydrogenase (quinone) activity"/>
    <property type="evidence" value="ECO:0007669"/>
    <property type="project" value="TreeGrafter"/>
</dbReference>
<dbReference type="InterPro" id="IPR036188">
    <property type="entry name" value="FAD/NAD-bd_sf"/>
</dbReference>
<dbReference type="SUPFAM" id="SSF51905">
    <property type="entry name" value="FAD/NAD(P)-binding domain"/>
    <property type="match status" value="1"/>
</dbReference>
<dbReference type="GO" id="GO:0019646">
    <property type="term" value="P:aerobic electron transport chain"/>
    <property type="evidence" value="ECO:0007669"/>
    <property type="project" value="TreeGrafter"/>
</dbReference>
<dbReference type="InterPro" id="IPR051169">
    <property type="entry name" value="NADH-Q_oxidoreductase"/>
</dbReference>
<dbReference type="AlphaFoldDB" id="A0A1H2YH87"/>
<evidence type="ECO:0000256" key="4">
    <source>
        <dbReference type="ARBA" id="ARBA00022827"/>
    </source>
</evidence>
<evidence type="ECO:0000256" key="3">
    <source>
        <dbReference type="ARBA" id="ARBA00022630"/>
    </source>
</evidence>
<evidence type="ECO:0000313" key="8">
    <source>
        <dbReference type="Proteomes" id="UP000183400"/>
    </source>
</evidence>
<dbReference type="PANTHER" id="PTHR42913">
    <property type="entry name" value="APOPTOSIS-INDUCING FACTOR 1"/>
    <property type="match status" value="1"/>
</dbReference>
<dbReference type="Pfam" id="PF07992">
    <property type="entry name" value="Pyr_redox_2"/>
    <property type="match status" value="1"/>
</dbReference>
<keyword evidence="3" id="KW-0285">Flavoprotein</keyword>
<dbReference type="Proteomes" id="UP000183400">
    <property type="component" value="Unassembled WGS sequence"/>
</dbReference>
<dbReference type="OrthoDB" id="9781621at2"/>
<feature type="domain" description="FAD/NAD(P)-binding" evidence="6">
    <location>
        <begin position="8"/>
        <end position="342"/>
    </location>
</feature>
<evidence type="ECO:0000256" key="5">
    <source>
        <dbReference type="ARBA" id="ARBA00023002"/>
    </source>
</evidence>
<gene>
    <name evidence="7" type="ORF">SAMN05444358_102273</name>
</gene>
<dbReference type="STRING" id="985054.SAMN05444358_102273"/>
<keyword evidence="4" id="KW-0274">FAD</keyword>
<evidence type="ECO:0000313" key="7">
    <source>
        <dbReference type="EMBL" id="SDX04168.1"/>
    </source>
</evidence>
<keyword evidence="8" id="KW-1185">Reference proteome</keyword>
<comment type="similarity">
    <text evidence="2">Belongs to the NADH dehydrogenase family.</text>
</comment>
<sequence>MRPETKPHIVIVGGGAGGLNLATRLSRSLGRRGLAEVTLVDENLTHMWKPSLHEFASGTKGNEDEISFLEHSNRNGYNFRLGRLSALDSEAKTILLDPVRDSAQKLLAPQRILHFDYLVMAIGSRSNDFGCKGVSEHCMFLDTPKQAKKMQAELLNLCLRLETGALGDGVSKLNICIIGGGATGVELAAELREATEQFARNGIDKLRDPSSVNITLIEAADRLVAALPDQVSEKVAQKLRSIDVDLRLSSMVEEATADGVRLKGGDMIPAELMIWAAGIKAPAILKDLNTFDIGSLGRLCTKPTLQTTKSDPVFAIGDCAECLWPEKGTSLPPRAQVASQQAEFMEAQLRRAIEGKPLEEFRYVDRGSLVAISKYSAVGSLMGKALGTMTIEGWLARRAYRYLHYAHESAVQGSWRATVRSLLSQAMKRVRPQLKLH</sequence>
<evidence type="ECO:0000256" key="1">
    <source>
        <dbReference type="ARBA" id="ARBA00001974"/>
    </source>
</evidence>
<keyword evidence="5" id="KW-0560">Oxidoreductase</keyword>
<protein>
    <submittedName>
        <fullName evidence="7">NADH dehydrogenase</fullName>
    </submittedName>
</protein>
<dbReference type="RefSeq" id="WP_074736785.1">
    <property type="nucleotide sequence ID" value="NZ_FNNP01000002.1"/>
</dbReference>
<proteinExistence type="inferred from homology"/>
<accession>A0A1H2YH87</accession>
<dbReference type="Gene3D" id="3.50.50.100">
    <property type="match status" value="1"/>
</dbReference>
<reference evidence="8" key="1">
    <citation type="submission" date="2016-10" db="EMBL/GenBank/DDBJ databases">
        <authorList>
            <person name="Varghese N."/>
            <person name="Submissions S."/>
        </authorList>
    </citation>
    <scope>NUCLEOTIDE SEQUENCE [LARGE SCALE GENOMIC DNA]</scope>
    <source>
        <strain evidence="8">DSM 27839</strain>
    </source>
</reference>
<evidence type="ECO:0000256" key="2">
    <source>
        <dbReference type="ARBA" id="ARBA00005272"/>
    </source>
</evidence>
<evidence type="ECO:0000259" key="6">
    <source>
        <dbReference type="Pfam" id="PF07992"/>
    </source>
</evidence>
<name>A0A1H2YH87_9RHOB</name>
<organism evidence="7 8">
    <name type="scientific">Ruegeria halocynthiae</name>
    <dbReference type="NCBI Taxonomy" id="985054"/>
    <lineage>
        <taxon>Bacteria</taxon>
        <taxon>Pseudomonadati</taxon>
        <taxon>Pseudomonadota</taxon>
        <taxon>Alphaproteobacteria</taxon>
        <taxon>Rhodobacterales</taxon>
        <taxon>Roseobacteraceae</taxon>
        <taxon>Ruegeria</taxon>
    </lineage>
</organism>
<dbReference type="InterPro" id="IPR023753">
    <property type="entry name" value="FAD/NAD-binding_dom"/>
</dbReference>
<dbReference type="PRINTS" id="PR00411">
    <property type="entry name" value="PNDRDTASEI"/>
</dbReference>
<dbReference type="PANTHER" id="PTHR42913:SF3">
    <property type="entry name" value="64 KDA MITOCHONDRIAL NADH DEHYDROGENASE (EUROFUNG)"/>
    <property type="match status" value="1"/>
</dbReference>
<dbReference type="PRINTS" id="PR00368">
    <property type="entry name" value="FADPNR"/>
</dbReference>